<protein>
    <recommendedName>
        <fullName evidence="1">DUF6455 domain-containing protein</fullName>
    </recommendedName>
</protein>
<reference evidence="2 3" key="1">
    <citation type="submission" date="2019-12" db="EMBL/GenBank/DDBJ databases">
        <title>Strain KN286 was isolated from seawater, which was collected from Caroline Seamount in the tropical western Pacific.</title>
        <authorList>
            <person name="Wang Q."/>
        </authorList>
    </citation>
    <scope>NUCLEOTIDE SEQUENCE [LARGE SCALE GENOMIC DNA]</scope>
    <source>
        <strain evidence="2 3">KN286</strain>
    </source>
</reference>
<evidence type="ECO:0000259" key="1">
    <source>
        <dbReference type="Pfam" id="PF20056"/>
    </source>
</evidence>
<gene>
    <name evidence="2" type="ORF">GSH16_05650</name>
</gene>
<dbReference type="EMBL" id="WUWG01000001">
    <property type="protein sequence ID" value="MXU64921.1"/>
    <property type="molecule type" value="Genomic_DNA"/>
</dbReference>
<proteinExistence type="predicted"/>
<accession>A0A6B0U1E3</accession>
<feature type="domain" description="DUF6455" evidence="1">
    <location>
        <begin position="13"/>
        <end position="89"/>
    </location>
</feature>
<dbReference type="Proteomes" id="UP000436016">
    <property type="component" value="Unassembled WGS sequence"/>
</dbReference>
<evidence type="ECO:0000313" key="3">
    <source>
        <dbReference type="Proteomes" id="UP000436016"/>
    </source>
</evidence>
<dbReference type="RefSeq" id="WP_160852732.1">
    <property type="nucleotide sequence ID" value="NZ_WUWG01000001.1"/>
</dbReference>
<comment type="caution">
    <text evidence="2">The sequence shown here is derived from an EMBL/GenBank/DDBJ whole genome shotgun (WGS) entry which is preliminary data.</text>
</comment>
<evidence type="ECO:0000313" key="2">
    <source>
        <dbReference type="EMBL" id="MXU64921.1"/>
    </source>
</evidence>
<organism evidence="2 3">
    <name type="scientific">Oceanomicrobium pacificus</name>
    <dbReference type="NCBI Taxonomy" id="2692916"/>
    <lineage>
        <taxon>Bacteria</taxon>
        <taxon>Pseudomonadati</taxon>
        <taxon>Pseudomonadota</taxon>
        <taxon>Alphaproteobacteria</taxon>
        <taxon>Rhodobacterales</taxon>
        <taxon>Paracoccaceae</taxon>
        <taxon>Oceanomicrobium</taxon>
    </lineage>
</organism>
<dbReference type="AlphaFoldDB" id="A0A6B0U1E3"/>
<name>A0A6B0U1E3_9RHOB</name>
<sequence>MLGTREETEQMLNFRRAAESLDRMSTMLALTVSPTDAQPDELISDIQMRDALRACRDCDNVDQCDAWLAVAPAGAKTPDFCPNRARFEFIHGH</sequence>
<keyword evidence="3" id="KW-1185">Reference proteome</keyword>
<dbReference type="InterPro" id="IPR045601">
    <property type="entry name" value="DUF6455"/>
</dbReference>
<dbReference type="Pfam" id="PF20056">
    <property type="entry name" value="DUF6455"/>
    <property type="match status" value="1"/>
</dbReference>